<dbReference type="GO" id="GO:0046872">
    <property type="term" value="F:metal ion binding"/>
    <property type="evidence" value="ECO:0007669"/>
    <property type="project" value="UniProtKB-KW"/>
</dbReference>
<dbReference type="GO" id="GO:0016791">
    <property type="term" value="F:phosphatase activity"/>
    <property type="evidence" value="ECO:0007669"/>
    <property type="project" value="TreeGrafter"/>
</dbReference>
<keyword evidence="3 5" id="KW-0378">Hydrolase</keyword>
<dbReference type="AlphaFoldDB" id="R3WK70"/>
<dbReference type="RefSeq" id="WP_010769283.1">
    <property type="nucleotide sequence ID" value="NZ_ASWE01000001.1"/>
</dbReference>
<dbReference type="InterPro" id="IPR036412">
    <property type="entry name" value="HAD-like_sf"/>
</dbReference>
<evidence type="ECO:0000256" key="3">
    <source>
        <dbReference type="ARBA" id="ARBA00022801"/>
    </source>
</evidence>
<dbReference type="OrthoDB" id="25198at2"/>
<dbReference type="NCBIfam" id="TIGR01509">
    <property type="entry name" value="HAD-SF-IA-v3"/>
    <property type="match status" value="1"/>
</dbReference>
<evidence type="ECO:0000256" key="1">
    <source>
        <dbReference type="ARBA" id="ARBA00001946"/>
    </source>
</evidence>
<dbReference type="InterPro" id="IPR006439">
    <property type="entry name" value="HAD-SF_hydro_IA"/>
</dbReference>
<gene>
    <name evidence="5" type="ORF">UC3_02647</name>
</gene>
<dbReference type="PANTHER" id="PTHR46470">
    <property type="entry name" value="N-ACYLNEURAMINATE-9-PHOSPHATASE"/>
    <property type="match status" value="1"/>
</dbReference>
<dbReference type="Gene3D" id="1.10.150.240">
    <property type="entry name" value="Putative phosphatase, domain 2"/>
    <property type="match status" value="1"/>
</dbReference>
<dbReference type="InterPro" id="IPR023214">
    <property type="entry name" value="HAD_sf"/>
</dbReference>
<dbReference type="InterPro" id="IPR051400">
    <property type="entry name" value="HAD-like_hydrolase"/>
</dbReference>
<dbReference type="HOGENOM" id="CLU_045011_8_1_9"/>
<dbReference type="Proteomes" id="UP000013785">
    <property type="component" value="Unassembled WGS sequence"/>
</dbReference>
<dbReference type="PATRIC" id="fig|1158610.3.peg.2629"/>
<dbReference type="PRINTS" id="PR00413">
    <property type="entry name" value="HADHALOGNASE"/>
</dbReference>
<evidence type="ECO:0000313" key="6">
    <source>
        <dbReference type="Proteomes" id="UP000013785"/>
    </source>
</evidence>
<organism evidence="5 6">
    <name type="scientific">Enterococcus phoeniculicola ATCC BAA-412</name>
    <dbReference type="NCBI Taxonomy" id="1158610"/>
    <lineage>
        <taxon>Bacteria</taxon>
        <taxon>Bacillati</taxon>
        <taxon>Bacillota</taxon>
        <taxon>Bacilli</taxon>
        <taxon>Lactobacillales</taxon>
        <taxon>Enterococcaceae</taxon>
        <taxon>Enterococcus</taxon>
    </lineage>
</organism>
<protein>
    <submittedName>
        <fullName evidence="5">HAD hydrolase, family IA</fullName>
    </submittedName>
</protein>
<reference evidence="5 6" key="1">
    <citation type="submission" date="2013-02" db="EMBL/GenBank/DDBJ databases">
        <title>The Genome Sequence of Enterococcus phoeniculicola BAA-412.</title>
        <authorList>
            <consortium name="The Broad Institute Genome Sequencing Platform"/>
            <consortium name="The Broad Institute Genome Sequencing Center for Infectious Disease"/>
            <person name="Earl A.M."/>
            <person name="Gilmore M.S."/>
            <person name="Lebreton F."/>
            <person name="Walker B."/>
            <person name="Young S.K."/>
            <person name="Zeng Q."/>
            <person name="Gargeya S."/>
            <person name="Fitzgerald M."/>
            <person name="Haas B."/>
            <person name="Abouelleil A."/>
            <person name="Alvarado L."/>
            <person name="Arachchi H.M."/>
            <person name="Berlin A.M."/>
            <person name="Chapman S.B."/>
            <person name="Dewar J."/>
            <person name="Goldberg J."/>
            <person name="Griggs A."/>
            <person name="Gujja S."/>
            <person name="Hansen M."/>
            <person name="Howarth C."/>
            <person name="Imamovic A."/>
            <person name="Larimer J."/>
            <person name="McCowan C."/>
            <person name="Murphy C."/>
            <person name="Neiman D."/>
            <person name="Pearson M."/>
            <person name="Priest M."/>
            <person name="Roberts A."/>
            <person name="Saif S."/>
            <person name="Shea T."/>
            <person name="Sisk P."/>
            <person name="Sykes S."/>
            <person name="Wortman J."/>
            <person name="Nusbaum C."/>
            <person name="Birren B."/>
        </authorList>
    </citation>
    <scope>NUCLEOTIDE SEQUENCE [LARGE SCALE GENOMIC DNA]</scope>
    <source>
        <strain evidence="5 6">ATCC BAA-412</strain>
    </source>
</reference>
<dbReference type="Pfam" id="PF00702">
    <property type="entry name" value="Hydrolase"/>
    <property type="match status" value="1"/>
</dbReference>
<dbReference type="Gene3D" id="3.40.50.1000">
    <property type="entry name" value="HAD superfamily/HAD-like"/>
    <property type="match status" value="1"/>
</dbReference>
<comment type="caution">
    <text evidence="5">The sequence shown here is derived from an EMBL/GenBank/DDBJ whole genome shotgun (WGS) entry which is preliminary data.</text>
</comment>
<dbReference type="InterPro" id="IPR023198">
    <property type="entry name" value="PGP-like_dom2"/>
</dbReference>
<keyword evidence="6" id="KW-1185">Reference proteome</keyword>
<dbReference type="SFLD" id="SFLDS00003">
    <property type="entry name" value="Haloacid_Dehalogenase"/>
    <property type="match status" value="1"/>
</dbReference>
<proteinExistence type="predicted"/>
<dbReference type="NCBIfam" id="TIGR01549">
    <property type="entry name" value="HAD-SF-IA-v1"/>
    <property type="match status" value="1"/>
</dbReference>
<dbReference type="PANTHER" id="PTHR46470:SF2">
    <property type="entry name" value="GLYCERALDEHYDE 3-PHOSPHATE PHOSPHATASE"/>
    <property type="match status" value="1"/>
</dbReference>
<dbReference type="SFLD" id="SFLDG01129">
    <property type="entry name" value="C1.5:_HAD__Beta-PGM__Phosphata"/>
    <property type="match status" value="1"/>
</dbReference>
<accession>R3WK70</accession>
<dbReference type="SUPFAM" id="SSF56784">
    <property type="entry name" value="HAD-like"/>
    <property type="match status" value="1"/>
</dbReference>
<evidence type="ECO:0000256" key="2">
    <source>
        <dbReference type="ARBA" id="ARBA00022723"/>
    </source>
</evidence>
<dbReference type="STRING" id="154621.RV11_GL001649"/>
<keyword evidence="2" id="KW-0479">Metal-binding</keyword>
<dbReference type="GO" id="GO:0044281">
    <property type="term" value="P:small molecule metabolic process"/>
    <property type="evidence" value="ECO:0007669"/>
    <property type="project" value="UniProtKB-ARBA"/>
</dbReference>
<comment type="cofactor">
    <cofactor evidence="1">
        <name>Mg(2+)</name>
        <dbReference type="ChEBI" id="CHEBI:18420"/>
    </cofactor>
</comment>
<sequence>MTAIIFDLDDTLYDQLQPFQQAYQEQFNFPDVSIEKLYVLSRKYSDEVFHLTENGNLTIKKMHRYRIKKAFAYFGYEITDVQADKFQKSYLNNQQKIQLLPDMKDALDYCSANGVNLGMITNGPEEHQKKKITQLNLEKWIPRQQIFISSVVGFAKPDPRIFHLVEERLHLNKQETYYIGDSFQNDMVGAHAAGWKTIWSNHRQHKQPRDSSIPEFILTKENSLLELCKKII</sequence>
<evidence type="ECO:0000313" key="5">
    <source>
        <dbReference type="EMBL" id="EOL42295.1"/>
    </source>
</evidence>
<dbReference type="eggNOG" id="COG1011">
    <property type="taxonomic scope" value="Bacteria"/>
</dbReference>
<dbReference type="EMBL" id="AJAT01000017">
    <property type="protein sequence ID" value="EOL42295.1"/>
    <property type="molecule type" value="Genomic_DNA"/>
</dbReference>
<evidence type="ECO:0000256" key="4">
    <source>
        <dbReference type="ARBA" id="ARBA00022842"/>
    </source>
</evidence>
<keyword evidence="4" id="KW-0460">Magnesium</keyword>
<name>R3WK70_9ENTE</name>